<comment type="caution">
    <text evidence="1">The sequence shown here is derived from an EMBL/GenBank/DDBJ whole genome shotgun (WGS) entry which is preliminary data.</text>
</comment>
<reference evidence="1" key="1">
    <citation type="journal article" date="2014" name="Front. Microbiol.">
        <title>High frequency of phylogenetically diverse reductive dehalogenase-homologous genes in deep subseafloor sedimentary metagenomes.</title>
        <authorList>
            <person name="Kawai M."/>
            <person name="Futagami T."/>
            <person name="Toyoda A."/>
            <person name="Takaki Y."/>
            <person name="Nishi S."/>
            <person name="Hori S."/>
            <person name="Arai W."/>
            <person name="Tsubouchi T."/>
            <person name="Morono Y."/>
            <person name="Uchiyama I."/>
            <person name="Ito T."/>
            <person name="Fujiyama A."/>
            <person name="Inagaki F."/>
            <person name="Takami H."/>
        </authorList>
    </citation>
    <scope>NUCLEOTIDE SEQUENCE</scope>
    <source>
        <strain evidence="1">Expedition CK06-06</strain>
    </source>
</reference>
<name>X1NFZ1_9ZZZZ</name>
<gene>
    <name evidence="1" type="ORF">S06H3_39233</name>
</gene>
<feature type="non-terminal residue" evidence="1">
    <location>
        <position position="204"/>
    </location>
</feature>
<organism evidence="1">
    <name type="scientific">marine sediment metagenome</name>
    <dbReference type="NCBI Taxonomy" id="412755"/>
    <lineage>
        <taxon>unclassified sequences</taxon>
        <taxon>metagenomes</taxon>
        <taxon>ecological metagenomes</taxon>
    </lineage>
</organism>
<accession>X1NFZ1</accession>
<proteinExistence type="predicted"/>
<dbReference type="AlphaFoldDB" id="X1NFZ1"/>
<dbReference type="EMBL" id="BARV01023978">
    <property type="protein sequence ID" value="GAI42947.1"/>
    <property type="molecule type" value="Genomic_DNA"/>
</dbReference>
<evidence type="ECO:0000313" key="1">
    <source>
        <dbReference type="EMBL" id="GAI42947.1"/>
    </source>
</evidence>
<sequence length="204" mass="22250">MAVVNKYQNTQEVLNGMAAAFVSKNRFIDFANTGLVNHTNTYKVPVNGLGYDIEVRRRSTVKVNTLDVRGLTGGFAKTKSNIEQQVVTVSVDQFSYSEFDINTVEGVLFLNGSAATDETVYASMDSLNFTVNQHIYDGLVRNSNILALSPSTSLSNQATLGSINTVANVHNMPTRRCLTVSQTAIVDLQSHFGTYLNQKASNPS</sequence>
<protein>
    <submittedName>
        <fullName evidence="1">Uncharacterized protein</fullName>
    </submittedName>
</protein>